<feature type="region of interest" description="Disordered" evidence="1">
    <location>
        <begin position="122"/>
        <end position="166"/>
    </location>
</feature>
<feature type="region of interest" description="Disordered" evidence="1">
    <location>
        <begin position="59"/>
        <end position="80"/>
    </location>
</feature>
<accession>A0ABV8YN06</accession>
<feature type="chain" id="PRO_5045573847" description="Secreted protein" evidence="2">
    <location>
        <begin position="23"/>
        <end position="166"/>
    </location>
</feature>
<protein>
    <recommendedName>
        <fullName evidence="5">Secreted protein</fullName>
    </recommendedName>
</protein>
<organism evidence="3 4">
    <name type="scientific">Streptomyces xiangluensis</name>
    <dbReference type="NCBI Taxonomy" id="2665720"/>
    <lineage>
        <taxon>Bacteria</taxon>
        <taxon>Bacillati</taxon>
        <taxon>Actinomycetota</taxon>
        <taxon>Actinomycetes</taxon>
        <taxon>Kitasatosporales</taxon>
        <taxon>Streptomycetaceae</taxon>
        <taxon>Streptomyces</taxon>
    </lineage>
</organism>
<evidence type="ECO:0000313" key="4">
    <source>
        <dbReference type="Proteomes" id="UP001596012"/>
    </source>
</evidence>
<dbReference type="PROSITE" id="PS51257">
    <property type="entry name" value="PROKAR_LIPOPROTEIN"/>
    <property type="match status" value="1"/>
</dbReference>
<keyword evidence="2" id="KW-0732">Signal</keyword>
<evidence type="ECO:0000313" key="3">
    <source>
        <dbReference type="EMBL" id="MFC4465293.1"/>
    </source>
</evidence>
<gene>
    <name evidence="3" type="ORF">ACFPH6_12210</name>
</gene>
<sequence>MRTRTRAALAALPLAITLALTGCDSDGGGKNDGAAGDSPSLSRDEMMVRYAQCLRKHGVDVEDPKPGEGLALSNNGGDQAKVDKAMETCREYEPPAPSDEDNAKERKEMLEFAQCMRKNGVDKFADPKEGEGIGIDAEVAEDPDFKQAEKKCGGGEGDTKSNSVPQ</sequence>
<evidence type="ECO:0000256" key="2">
    <source>
        <dbReference type="SAM" id="SignalP"/>
    </source>
</evidence>
<dbReference type="EMBL" id="JBHSFG010000020">
    <property type="protein sequence ID" value="MFC4465293.1"/>
    <property type="molecule type" value="Genomic_DNA"/>
</dbReference>
<dbReference type="Proteomes" id="UP001596012">
    <property type="component" value="Unassembled WGS sequence"/>
</dbReference>
<keyword evidence="4" id="KW-1185">Reference proteome</keyword>
<feature type="compositionally biased region" description="Basic and acidic residues" evidence="1">
    <location>
        <begin position="122"/>
        <end position="131"/>
    </location>
</feature>
<feature type="signal peptide" evidence="2">
    <location>
        <begin position="1"/>
        <end position="22"/>
    </location>
</feature>
<dbReference type="RefSeq" id="WP_386341162.1">
    <property type="nucleotide sequence ID" value="NZ_JBHSFG010000020.1"/>
</dbReference>
<name>A0ABV8YN06_9ACTN</name>
<feature type="region of interest" description="Disordered" evidence="1">
    <location>
        <begin position="23"/>
        <end position="42"/>
    </location>
</feature>
<proteinExistence type="predicted"/>
<reference evidence="4" key="1">
    <citation type="journal article" date="2019" name="Int. J. Syst. Evol. Microbiol.">
        <title>The Global Catalogue of Microorganisms (GCM) 10K type strain sequencing project: providing services to taxonomists for standard genome sequencing and annotation.</title>
        <authorList>
            <consortium name="The Broad Institute Genomics Platform"/>
            <consortium name="The Broad Institute Genome Sequencing Center for Infectious Disease"/>
            <person name="Wu L."/>
            <person name="Ma J."/>
        </authorList>
    </citation>
    <scope>NUCLEOTIDE SEQUENCE [LARGE SCALE GENOMIC DNA]</scope>
    <source>
        <strain evidence="4">DT43</strain>
    </source>
</reference>
<feature type="compositionally biased region" description="Basic and acidic residues" evidence="1">
    <location>
        <begin position="143"/>
        <end position="159"/>
    </location>
</feature>
<evidence type="ECO:0000256" key="1">
    <source>
        <dbReference type="SAM" id="MobiDB-lite"/>
    </source>
</evidence>
<evidence type="ECO:0008006" key="5">
    <source>
        <dbReference type="Google" id="ProtNLM"/>
    </source>
</evidence>
<comment type="caution">
    <text evidence="3">The sequence shown here is derived from an EMBL/GenBank/DDBJ whole genome shotgun (WGS) entry which is preliminary data.</text>
</comment>